<evidence type="ECO:0000313" key="2">
    <source>
        <dbReference type="Proteomes" id="UP000828941"/>
    </source>
</evidence>
<protein>
    <submittedName>
        <fullName evidence="1">Uncharacterized protein</fullName>
    </submittedName>
</protein>
<gene>
    <name evidence="1" type="ORF">L6164_008935</name>
</gene>
<keyword evidence="2" id="KW-1185">Reference proteome</keyword>
<dbReference type="EMBL" id="CM039429">
    <property type="protein sequence ID" value="KAI4348181.1"/>
    <property type="molecule type" value="Genomic_DNA"/>
</dbReference>
<accession>A0ACB9PL35</accession>
<reference evidence="1 2" key="1">
    <citation type="journal article" date="2022" name="DNA Res.">
        <title>Chromosomal-level genome assembly of the orchid tree Bauhinia variegata (Leguminosae; Cercidoideae) supports the allotetraploid origin hypothesis of Bauhinia.</title>
        <authorList>
            <person name="Zhong Y."/>
            <person name="Chen Y."/>
            <person name="Zheng D."/>
            <person name="Pang J."/>
            <person name="Liu Y."/>
            <person name="Luo S."/>
            <person name="Meng S."/>
            <person name="Qian L."/>
            <person name="Wei D."/>
            <person name="Dai S."/>
            <person name="Zhou R."/>
        </authorList>
    </citation>
    <scope>NUCLEOTIDE SEQUENCE [LARGE SCALE GENOMIC DNA]</scope>
    <source>
        <strain evidence="1">BV-YZ2020</strain>
    </source>
</reference>
<proteinExistence type="predicted"/>
<comment type="caution">
    <text evidence="1">The sequence shown here is derived from an EMBL/GenBank/DDBJ whole genome shotgun (WGS) entry which is preliminary data.</text>
</comment>
<name>A0ACB9PL35_BAUVA</name>
<sequence length="363" mass="42694">MQTKRSLLRDSSLQKQELHSWLSHHLDKMQLQDNTDTTTLSYWLNWRVYLCAIWILVPMVVASYIIWKNEGPRRLTSDKGENQQDMNWNFRGDEAWQPCLKEIHPLCLLAFRVTAFSFLLATLIAKILISGPGIYFYYTQWTFTLITIYFGCASVLSVFGCYQYQKSSSSTFNVNFSRTDAEQGPNMPLLYQDTTNPSRMEFLADDCVEIHQNRLAAIWSYIFQIIFQMNAGAVMLTDCVYWFIIFPFLTIRDYDLSFMTVNMHTVNIVLLLGDTALNSLRIPWFRISFFVLWTGVFVIFQWILHACLSIWWPYPFLDLSSPHAPVWYLMMAILHIPCYGMFVLIVELKHYLLSRWFPSSYQC</sequence>
<organism evidence="1 2">
    <name type="scientific">Bauhinia variegata</name>
    <name type="common">Purple orchid tree</name>
    <name type="synonym">Phanera variegata</name>
    <dbReference type="NCBI Taxonomy" id="167791"/>
    <lineage>
        <taxon>Eukaryota</taxon>
        <taxon>Viridiplantae</taxon>
        <taxon>Streptophyta</taxon>
        <taxon>Embryophyta</taxon>
        <taxon>Tracheophyta</taxon>
        <taxon>Spermatophyta</taxon>
        <taxon>Magnoliopsida</taxon>
        <taxon>eudicotyledons</taxon>
        <taxon>Gunneridae</taxon>
        <taxon>Pentapetalae</taxon>
        <taxon>rosids</taxon>
        <taxon>fabids</taxon>
        <taxon>Fabales</taxon>
        <taxon>Fabaceae</taxon>
        <taxon>Cercidoideae</taxon>
        <taxon>Cercideae</taxon>
        <taxon>Bauhiniinae</taxon>
        <taxon>Bauhinia</taxon>
    </lineage>
</organism>
<evidence type="ECO:0000313" key="1">
    <source>
        <dbReference type="EMBL" id="KAI4348181.1"/>
    </source>
</evidence>
<dbReference type="Proteomes" id="UP000828941">
    <property type="component" value="Chromosome 4"/>
</dbReference>